<evidence type="ECO:0000313" key="3">
    <source>
        <dbReference type="Proteomes" id="UP000076717"/>
    </source>
</evidence>
<gene>
    <name evidence="2" type="ORF">ACH61_03202</name>
</gene>
<evidence type="ECO:0000313" key="2">
    <source>
        <dbReference type="EMBL" id="KZX19702.1"/>
    </source>
</evidence>
<sequence>MRGDALEVEVVRLHDAPASRRIAPARVAANDSVGGFGTSCGSAAVSFRAQSFAGTTFRRRCLGSALIIAVTSSARSPGTSQSKPSGVTRGSSASGTCTVTPSSSVPGSNRYERRKRWSAWRHWVGNAVSSISSASSGRSVSCVIVSRSGSSCWAVRHQESKERTEVISRGRRRS</sequence>
<feature type="region of interest" description="Disordered" evidence="1">
    <location>
        <begin position="73"/>
        <end position="111"/>
    </location>
</feature>
<accession>A0A166H098</accession>
<organism evidence="2 3">
    <name type="scientific">Rathayibacter tanaceti</name>
    <dbReference type="NCBI Taxonomy" id="1671680"/>
    <lineage>
        <taxon>Bacteria</taxon>
        <taxon>Bacillati</taxon>
        <taxon>Actinomycetota</taxon>
        <taxon>Actinomycetes</taxon>
        <taxon>Micrococcales</taxon>
        <taxon>Microbacteriaceae</taxon>
        <taxon>Rathayibacter</taxon>
    </lineage>
</organism>
<dbReference type="Proteomes" id="UP000076717">
    <property type="component" value="Unassembled WGS sequence"/>
</dbReference>
<dbReference type="EMBL" id="LIIN01000241">
    <property type="protein sequence ID" value="KZX19702.1"/>
    <property type="molecule type" value="Genomic_DNA"/>
</dbReference>
<protein>
    <submittedName>
        <fullName evidence="2">Uncharacterized protein</fullName>
    </submittedName>
</protein>
<dbReference type="AlphaFoldDB" id="A0A166H098"/>
<keyword evidence="3" id="KW-1185">Reference proteome</keyword>
<name>A0A166H098_9MICO</name>
<evidence type="ECO:0000256" key="1">
    <source>
        <dbReference type="SAM" id="MobiDB-lite"/>
    </source>
</evidence>
<feature type="compositionally biased region" description="Polar residues" evidence="1">
    <location>
        <begin position="73"/>
        <end position="107"/>
    </location>
</feature>
<reference evidence="2 3" key="1">
    <citation type="submission" date="2015-08" db="EMBL/GenBank/DDBJ databases">
        <title>Draft Genome Sequence of Rathayibacter sp. Strain VKM Ac-2596 Isolated from Leaf Gall Induced by Plant-Parasitic Nematodes.</title>
        <authorList>
            <person name="Vasilenko O.V."/>
            <person name="Starodumova I.P."/>
            <person name="Tarlachkov S.V."/>
            <person name="Dorofeeva L.V."/>
            <person name="Evtushenko L.I."/>
        </authorList>
    </citation>
    <scope>NUCLEOTIDE SEQUENCE [LARGE SCALE GENOMIC DNA]</scope>
    <source>
        <strain evidence="2 3">VKM Ac-2596</strain>
    </source>
</reference>
<proteinExistence type="predicted"/>
<comment type="caution">
    <text evidence="2">The sequence shown here is derived from an EMBL/GenBank/DDBJ whole genome shotgun (WGS) entry which is preliminary data.</text>
</comment>